<organism evidence="1 2">
    <name type="scientific">Nocardia farcinica</name>
    <dbReference type="NCBI Taxonomy" id="37329"/>
    <lineage>
        <taxon>Bacteria</taxon>
        <taxon>Bacillati</taxon>
        <taxon>Actinomycetota</taxon>
        <taxon>Actinomycetes</taxon>
        <taxon>Mycobacteriales</taxon>
        <taxon>Nocardiaceae</taxon>
        <taxon>Nocardia</taxon>
    </lineage>
</organism>
<name>A0A0H5PBA2_NOCFR</name>
<dbReference type="AlphaFoldDB" id="A0A0H5PBA2"/>
<proteinExistence type="predicted"/>
<evidence type="ECO:0008006" key="3">
    <source>
        <dbReference type="Google" id="ProtNLM"/>
    </source>
</evidence>
<keyword evidence="1" id="KW-0614">Plasmid</keyword>
<evidence type="ECO:0000313" key="2">
    <source>
        <dbReference type="Proteomes" id="UP000057820"/>
    </source>
</evidence>
<dbReference type="Proteomes" id="UP000057820">
    <property type="component" value="Plasmid 2"/>
</dbReference>
<dbReference type="KEGG" id="nfr:ERS450000_03541"/>
<evidence type="ECO:0000313" key="1">
    <source>
        <dbReference type="EMBL" id="CRY79881.1"/>
    </source>
</evidence>
<dbReference type="InterPro" id="IPR057369">
    <property type="entry name" value="VG15"/>
</dbReference>
<protein>
    <recommendedName>
        <fullName evidence="3">Capsid maturation protease</fullName>
    </recommendedName>
</protein>
<gene>
    <name evidence="1" type="ORF">ERS450000_03541</name>
</gene>
<dbReference type="RefSeq" id="WP_139337601.1">
    <property type="nucleotide sequence ID" value="NZ_CP031418.1"/>
</dbReference>
<dbReference type="Pfam" id="PF25310">
    <property type="entry name" value="VG15"/>
    <property type="match status" value="1"/>
</dbReference>
<reference evidence="2" key="1">
    <citation type="submission" date="2015-03" db="EMBL/GenBank/DDBJ databases">
        <authorList>
            <consortium name="Pathogen Informatics"/>
        </authorList>
    </citation>
    <scope>NUCLEOTIDE SEQUENCE [LARGE SCALE GENOMIC DNA]</scope>
    <source>
        <strain evidence="2">NCTC11134</strain>
        <plasmid evidence="2">2</plasmid>
    </source>
</reference>
<sequence>MPPTVIDPSLIEGYRAGLSDLSATMIQDLDQMLGAAAELDSAGGARYVRDAYPEVWTPYGAAAGELSSAFYAATAPPGTPPSGLYVPPAELPSAAALSGQAEWALARPAVLAALVGVAQRDMWGVARQTITNSERGTAWARHASANACRFCQVLATRGAVYGSKKNATGESLIGGDSDKYHKNCHCVAVPVHPGSTYEPPDYVAQWKEEYETAATNAGSRNMKSIMAEYRRMDSQ</sequence>
<accession>A0A0H5PBA2</accession>
<dbReference type="EMBL" id="LN868939">
    <property type="protein sequence ID" value="CRY79881.1"/>
    <property type="molecule type" value="Genomic_DNA"/>
</dbReference>
<geneLocation type="plasmid" evidence="1">
    <name>2</name>
</geneLocation>